<accession>A0ABW5KY25</accession>
<gene>
    <name evidence="1" type="ORF">ACFSQW_03960</name>
</gene>
<comment type="caution">
    <text evidence="1">The sequence shown here is derived from an EMBL/GenBank/DDBJ whole genome shotgun (WGS) entry which is preliminary data.</text>
</comment>
<evidence type="ECO:0000313" key="1">
    <source>
        <dbReference type="EMBL" id="MFD2553531.1"/>
    </source>
</evidence>
<protein>
    <submittedName>
        <fullName evidence="1">DUF4998 domain-containing protein</fullName>
    </submittedName>
</protein>
<dbReference type="PROSITE" id="PS51257">
    <property type="entry name" value="PROKAR_LIPOPROTEIN"/>
    <property type="match status" value="1"/>
</dbReference>
<sequence>MKNIVLWSLVAWLGIFVTYSCKGIYDNVEPFGGEKVYPAKFDTISGKVGFERVELDLMKAGRVTGDQIYLGKASKTVVEYDKERIVIDSVVSWVNIPNLKMSKLYRFKVYTEDQYGNKSVPQEIALIPYTNNELTTIAVQSPRIFASPSAAVLDWADNISSILLTYCDLEFAYEDQFGVENKGQRDVNPRIFAKNLKTGDEVNVDVDYRVVPKVNGVEILDTVVLSQKVSFFMPSSTTPFLPAEADILKKNGVTTFNQVGVANIKKLTFPIHTKTLQDLFYFTDLDEIDLTGGTLFEMTKTSYNRNAVVATVGGGPFLSYVRRSGDMSEVNARFLIDLLENDLVKKVKYIPYSLGIDQLLTPFVESGKVELVQTSTDADLPSAFFINGLLEAALWKVDLDIKPTTFPAGSDLRNVMKVTLRDRAASFIFKLPLDYQFNSELYPYLKFKVFSQDKSFFPGVYDNYRAIWPRFMNRIWGFPTEHPYGQELWQPDKNANKLTDSQLGKWVDMKIDISQMKGKHNRVIVINMGGEPAITGGYKPAKDIIYHFANFRLSKN</sequence>
<reference evidence="2" key="1">
    <citation type="journal article" date="2019" name="Int. J. Syst. Evol. Microbiol.">
        <title>The Global Catalogue of Microorganisms (GCM) 10K type strain sequencing project: providing services to taxonomists for standard genome sequencing and annotation.</title>
        <authorList>
            <consortium name="The Broad Institute Genomics Platform"/>
            <consortium name="The Broad Institute Genome Sequencing Center for Infectious Disease"/>
            <person name="Wu L."/>
            <person name="Ma J."/>
        </authorList>
    </citation>
    <scope>NUCLEOTIDE SEQUENCE [LARGE SCALE GENOMIC DNA]</scope>
    <source>
        <strain evidence="2">KCTC 52298</strain>
    </source>
</reference>
<dbReference type="Pfam" id="PF16389">
    <property type="entry name" value="DUF4998"/>
    <property type="match status" value="1"/>
</dbReference>
<evidence type="ECO:0000313" key="2">
    <source>
        <dbReference type="Proteomes" id="UP001597440"/>
    </source>
</evidence>
<organism evidence="1 2">
    <name type="scientific">Sphingobacterium tabacisoli</name>
    <dbReference type="NCBI Taxonomy" id="2044855"/>
    <lineage>
        <taxon>Bacteria</taxon>
        <taxon>Pseudomonadati</taxon>
        <taxon>Bacteroidota</taxon>
        <taxon>Sphingobacteriia</taxon>
        <taxon>Sphingobacteriales</taxon>
        <taxon>Sphingobacteriaceae</taxon>
        <taxon>Sphingobacterium</taxon>
    </lineage>
</organism>
<dbReference type="EMBL" id="JBHULD010000004">
    <property type="protein sequence ID" value="MFD2553531.1"/>
    <property type="molecule type" value="Genomic_DNA"/>
</dbReference>
<dbReference type="Proteomes" id="UP001597440">
    <property type="component" value="Unassembled WGS sequence"/>
</dbReference>
<keyword evidence="2" id="KW-1185">Reference proteome</keyword>
<name>A0ABW5KY25_9SPHI</name>
<proteinExistence type="predicted"/>
<dbReference type="RefSeq" id="WP_210355118.1">
    <property type="nucleotide sequence ID" value="NZ_JAEQMU010000004.1"/>
</dbReference>